<dbReference type="PANTHER" id="PTHR42783">
    <property type="entry name" value="GLUTAMATE SYNTHASE [NADPH] SMALL CHAIN"/>
    <property type="match status" value="1"/>
</dbReference>
<keyword evidence="2" id="KW-0479">Metal-binding</keyword>
<gene>
    <name evidence="8" type="primary">gltD</name>
    <name evidence="8" type="ORF">GCM10010832_24540</name>
</gene>
<feature type="domain" description="Dihydroprymidine dehydrogenase" evidence="7">
    <location>
        <begin position="21"/>
        <end position="130"/>
    </location>
</feature>
<evidence type="ECO:0000256" key="3">
    <source>
        <dbReference type="ARBA" id="ARBA00023002"/>
    </source>
</evidence>
<dbReference type="InterPro" id="IPR009051">
    <property type="entry name" value="Helical_ferredxn"/>
</dbReference>
<evidence type="ECO:0000313" key="8">
    <source>
        <dbReference type="EMBL" id="GGE43643.1"/>
    </source>
</evidence>
<sequence>MYDYTKIERSERKKINAKERLANYNEIYEPYSENTAKGQASRCIQCGIPYCATTGCPLNNNIPHWLKFIAEGNDDMAFKISNETSPFPEILGKICPHNRLCEGACTLNNGHGAVTIGSIEVHINESGFEKGLKPSFPKQLSDKKVAIIGSGPAGISCANFLLRAGIKPVIFEKSDEPGGLLLYGIPEFKLEKKDVFRRIQLLTEAGMELKLNTEIGKDISFEELQNQYDAVFMGFGATEGRVLSHEGYNSDHVYMAVPFLTNIQKSRLQKDFDPKYNVRNKHVIVIGGGDTAMDCVRTSIRAGAKSVKCVYRRDEENMPGSDKEVKAAKEEGIEFIFTTAPKHFIADEKGNIIGMKFVKTQIVSDEKSPRGKVVEVENSEFIIEADVIILALGFSHQKIKFLSDAGIQTNDYGGIDVDENYQTSLQGVYAGGDMVRGADLAVNAALDGREAALKIAEHIKQLSTATKT</sequence>
<dbReference type="InterPro" id="IPR036188">
    <property type="entry name" value="FAD/NAD-bd_sf"/>
</dbReference>
<keyword evidence="1" id="KW-0004">4Fe-4S</keyword>
<keyword evidence="4" id="KW-0408">Iron</keyword>
<dbReference type="Gene3D" id="1.10.1060.10">
    <property type="entry name" value="Alpha-helical ferredoxin"/>
    <property type="match status" value="1"/>
</dbReference>
<dbReference type="SUPFAM" id="SSF51971">
    <property type="entry name" value="Nucleotide-binding domain"/>
    <property type="match status" value="2"/>
</dbReference>
<keyword evidence="9" id="KW-1185">Reference proteome</keyword>
<evidence type="ECO:0000313" key="9">
    <source>
        <dbReference type="Proteomes" id="UP000599179"/>
    </source>
</evidence>
<dbReference type="NCBIfam" id="TIGR01318">
    <property type="entry name" value="gltD_gamma_fam"/>
    <property type="match status" value="1"/>
</dbReference>
<evidence type="ECO:0000259" key="6">
    <source>
        <dbReference type="Pfam" id="PF07992"/>
    </source>
</evidence>
<evidence type="ECO:0000256" key="5">
    <source>
        <dbReference type="ARBA" id="ARBA00023014"/>
    </source>
</evidence>
<dbReference type="Pfam" id="PF14691">
    <property type="entry name" value="Fer4_20"/>
    <property type="match status" value="1"/>
</dbReference>
<dbReference type="Gene3D" id="3.50.50.60">
    <property type="entry name" value="FAD/NAD(P)-binding domain"/>
    <property type="match status" value="2"/>
</dbReference>
<reference evidence="9" key="1">
    <citation type="journal article" date="2019" name="Int. J. Syst. Evol. Microbiol.">
        <title>The Global Catalogue of Microorganisms (GCM) 10K type strain sequencing project: providing services to taxonomists for standard genome sequencing and annotation.</title>
        <authorList>
            <consortium name="The Broad Institute Genomics Platform"/>
            <consortium name="The Broad Institute Genome Sequencing Center for Infectious Disease"/>
            <person name="Wu L."/>
            <person name="Ma J."/>
        </authorList>
    </citation>
    <scope>NUCLEOTIDE SEQUENCE [LARGE SCALE GENOMIC DNA]</scope>
    <source>
        <strain evidence="9">CGMCC 1.12931</strain>
    </source>
</reference>
<dbReference type="RefSeq" id="WP_188459440.1">
    <property type="nucleotide sequence ID" value="NZ_BMGM01000012.1"/>
</dbReference>
<dbReference type="EMBL" id="BMGM01000012">
    <property type="protein sequence ID" value="GGE43643.1"/>
    <property type="molecule type" value="Genomic_DNA"/>
</dbReference>
<name>A0ABQ1SNQ9_9FLAO</name>
<dbReference type="Proteomes" id="UP000599179">
    <property type="component" value="Unassembled WGS sequence"/>
</dbReference>
<organism evidence="8 9">
    <name type="scientific">Psychroflexus planctonicus</name>
    <dbReference type="NCBI Taxonomy" id="1526575"/>
    <lineage>
        <taxon>Bacteria</taxon>
        <taxon>Pseudomonadati</taxon>
        <taxon>Bacteroidota</taxon>
        <taxon>Flavobacteriia</taxon>
        <taxon>Flavobacteriales</taxon>
        <taxon>Flavobacteriaceae</taxon>
        <taxon>Psychroflexus</taxon>
    </lineage>
</organism>
<feature type="domain" description="FAD/NAD(P)-binding" evidence="6">
    <location>
        <begin position="143"/>
        <end position="447"/>
    </location>
</feature>
<dbReference type="InterPro" id="IPR023753">
    <property type="entry name" value="FAD/NAD-binding_dom"/>
</dbReference>
<dbReference type="Pfam" id="PF07992">
    <property type="entry name" value="Pyr_redox_2"/>
    <property type="match status" value="1"/>
</dbReference>
<comment type="caution">
    <text evidence="8">The sequence shown here is derived from an EMBL/GenBank/DDBJ whole genome shotgun (WGS) entry which is preliminary data.</text>
</comment>
<dbReference type="SUPFAM" id="SSF46548">
    <property type="entry name" value="alpha-helical ferredoxin"/>
    <property type="match status" value="1"/>
</dbReference>
<proteinExistence type="predicted"/>
<protein>
    <submittedName>
        <fullName evidence="8">Glutamate synthase subunit beta</fullName>
    </submittedName>
</protein>
<dbReference type="PANTHER" id="PTHR42783:SF3">
    <property type="entry name" value="GLUTAMATE SYNTHASE [NADPH] SMALL CHAIN-RELATED"/>
    <property type="match status" value="1"/>
</dbReference>
<keyword evidence="5" id="KW-0411">Iron-sulfur</keyword>
<dbReference type="InterPro" id="IPR028261">
    <property type="entry name" value="DPD_II"/>
</dbReference>
<evidence type="ECO:0000256" key="4">
    <source>
        <dbReference type="ARBA" id="ARBA00023004"/>
    </source>
</evidence>
<dbReference type="PRINTS" id="PR00419">
    <property type="entry name" value="ADXRDTASE"/>
</dbReference>
<evidence type="ECO:0000256" key="2">
    <source>
        <dbReference type="ARBA" id="ARBA00022723"/>
    </source>
</evidence>
<evidence type="ECO:0000259" key="7">
    <source>
        <dbReference type="Pfam" id="PF14691"/>
    </source>
</evidence>
<evidence type="ECO:0000256" key="1">
    <source>
        <dbReference type="ARBA" id="ARBA00022485"/>
    </source>
</evidence>
<keyword evidence="3" id="KW-0560">Oxidoreductase</keyword>
<accession>A0ABQ1SNQ9</accession>
<dbReference type="InterPro" id="IPR006006">
    <property type="entry name" value="GltD-like"/>
</dbReference>